<proteinExistence type="predicted"/>
<dbReference type="AlphaFoldDB" id="A0A507DLC4"/>
<organism evidence="2 3">
    <name type="scientific">Chytriomyces confervae</name>
    <dbReference type="NCBI Taxonomy" id="246404"/>
    <lineage>
        <taxon>Eukaryota</taxon>
        <taxon>Fungi</taxon>
        <taxon>Fungi incertae sedis</taxon>
        <taxon>Chytridiomycota</taxon>
        <taxon>Chytridiomycota incertae sedis</taxon>
        <taxon>Chytridiomycetes</taxon>
        <taxon>Chytridiales</taxon>
        <taxon>Chytriomycetaceae</taxon>
        <taxon>Chytriomyces</taxon>
    </lineage>
</organism>
<gene>
    <name evidence="2" type="ORF">CcCBS67573_g09955</name>
</gene>
<feature type="compositionally biased region" description="Basic and acidic residues" evidence="1">
    <location>
        <begin position="31"/>
        <end position="42"/>
    </location>
</feature>
<reference evidence="2 3" key="1">
    <citation type="journal article" date="2019" name="Sci. Rep.">
        <title>Comparative genomics of chytrid fungi reveal insights into the obligate biotrophic and pathogenic lifestyle of Synchytrium endobioticum.</title>
        <authorList>
            <person name="van de Vossenberg B.T.L.H."/>
            <person name="Warris S."/>
            <person name="Nguyen H.D.T."/>
            <person name="van Gent-Pelzer M.P.E."/>
            <person name="Joly D.L."/>
            <person name="van de Geest H.C."/>
            <person name="Bonants P.J.M."/>
            <person name="Smith D.S."/>
            <person name="Levesque C.A."/>
            <person name="van der Lee T.A.J."/>
        </authorList>
    </citation>
    <scope>NUCLEOTIDE SEQUENCE [LARGE SCALE GENOMIC DNA]</scope>
    <source>
        <strain evidence="2 3">CBS 675.73</strain>
    </source>
</reference>
<sequence>MSTNGEGIVHSSGERHMSGESNKSSNGGGSEGKKDKNKDKMHVAIRPPVKLNLQRRKSEAHVKQKSVVEEVAGVASKGNSRADALLQGMLQGNNATLIGKWSHGHPVSIRGSRYIVPLPDLPRGNNSSDSALHTSPPTRLPYSIPQADFIHIRASSPSTASVHFMEGSENVVFMASTPLPGAHSGDTGSGSDGEYTAAAPGRSCGKSFSSYNEDGDESSALAKFRAKRAAERAAKRGGQ</sequence>
<evidence type="ECO:0000256" key="1">
    <source>
        <dbReference type="SAM" id="MobiDB-lite"/>
    </source>
</evidence>
<protein>
    <submittedName>
        <fullName evidence="2">Uncharacterized protein</fullName>
    </submittedName>
</protein>
<evidence type="ECO:0000313" key="3">
    <source>
        <dbReference type="Proteomes" id="UP000320333"/>
    </source>
</evidence>
<name>A0A507DLC4_9FUNG</name>
<comment type="caution">
    <text evidence="2">The sequence shown here is derived from an EMBL/GenBank/DDBJ whole genome shotgun (WGS) entry which is preliminary data.</text>
</comment>
<dbReference type="OrthoDB" id="2121365at2759"/>
<accession>A0A507DLC4</accession>
<dbReference type="Proteomes" id="UP000320333">
    <property type="component" value="Unassembled WGS sequence"/>
</dbReference>
<dbReference type="EMBL" id="QEAP01001084">
    <property type="protein sequence ID" value="TPX52055.1"/>
    <property type="molecule type" value="Genomic_DNA"/>
</dbReference>
<feature type="region of interest" description="Disordered" evidence="1">
    <location>
        <begin position="1"/>
        <end position="64"/>
    </location>
</feature>
<evidence type="ECO:0000313" key="2">
    <source>
        <dbReference type="EMBL" id="TPX52055.1"/>
    </source>
</evidence>
<keyword evidence="3" id="KW-1185">Reference proteome</keyword>